<comment type="caution">
    <text evidence="2">The sequence shown here is derived from an EMBL/GenBank/DDBJ whole genome shotgun (WGS) entry which is preliminary data.</text>
</comment>
<dbReference type="AlphaFoldDB" id="A0A2V1ZI70"/>
<keyword evidence="1" id="KW-0175">Coiled coil</keyword>
<name>A0A2V1ZI70_PSYIM</name>
<proteinExistence type="predicted"/>
<keyword evidence="3" id="KW-1185">Reference proteome</keyword>
<dbReference type="GeneID" id="60255916"/>
<evidence type="ECO:0000256" key="1">
    <source>
        <dbReference type="SAM" id="Coils"/>
    </source>
</evidence>
<reference evidence="2 3" key="1">
    <citation type="submission" date="2018-05" db="EMBL/GenBank/DDBJ databases">
        <title>Genomic Encyclopedia of Type Strains, Phase IV (KMG-IV): sequencing the most valuable type-strain genomes for metagenomic binning, comparative biology and taxonomic classification.</title>
        <authorList>
            <person name="Goeker M."/>
        </authorList>
    </citation>
    <scope>NUCLEOTIDE SEQUENCE [LARGE SCALE GENOMIC DNA]</scope>
    <source>
        <strain evidence="2 3">DSM 7229</strain>
    </source>
</reference>
<sequence length="276" mass="31168">MDDTMSSYSFSHQFYQRWTCAPEPIRAAITQELKDITTLLQNDTPFESFVFNTHDLDTHIDELYENHEAEQAIAKAITDKKAEEQATAEKQQREEQQKVKAAEDARLKESARLKEAADTAQKEQQKTEQIAAEKKNIADKTIAMNANDASDSESLSIDNTVEKNQNVEKSAATQSSSENKTISEHANVANDKHINDDHSIKAVNDKASAAIKLALKDAKLSTTHQEMIRELEMQIDDYLSEQMMLMSENLKSWLRAEVTQNLSEDEAVTDKESKKS</sequence>
<accession>A0A2V1ZI70</accession>
<dbReference type="EMBL" id="QGGM01000014">
    <property type="protein sequence ID" value="PWK07771.1"/>
    <property type="molecule type" value="Genomic_DNA"/>
</dbReference>
<evidence type="ECO:0000313" key="2">
    <source>
        <dbReference type="EMBL" id="PWK07771.1"/>
    </source>
</evidence>
<dbReference type="Proteomes" id="UP000245655">
    <property type="component" value="Unassembled WGS sequence"/>
</dbReference>
<organism evidence="2 3">
    <name type="scientific">Psychrobacter immobilis</name>
    <dbReference type="NCBI Taxonomy" id="498"/>
    <lineage>
        <taxon>Bacteria</taxon>
        <taxon>Pseudomonadati</taxon>
        <taxon>Pseudomonadota</taxon>
        <taxon>Gammaproteobacteria</taxon>
        <taxon>Moraxellales</taxon>
        <taxon>Moraxellaceae</taxon>
        <taxon>Psychrobacter</taxon>
    </lineage>
</organism>
<gene>
    <name evidence="2" type="ORF">C8D84_11411</name>
</gene>
<dbReference type="RefSeq" id="WP_109592086.1">
    <property type="nucleotide sequence ID" value="NZ_CAJGZY010000009.1"/>
</dbReference>
<protein>
    <submittedName>
        <fullName evidence="2">Uncharacterized protein</fullName>
    </submittedName>
</protein>
<feature type="coiled-coil region" evidence="1">
    <location>
        <begin position="66"/>
        <end position="133"/>
    </location>
</feature>
<evidence type="ECO:0000313" key="3">
    <source>
        <dbReference type="Proteomes" id="UP000245655"/>
    </source>
</evidence>